<protein>
    <submittedName>
        <fullName evidence="9">Peroxiredoxin 5, atypical 2-Cys peroxiredoxin</fullName>
    </submittedName>
</protein>
<feature type="domain" description="Thioredoxin" evidence="8">
    <location>
        <begin position="65"/>
        <end position="224"/>
    </location>
</feature>
<dbReference type="InterPro" id="IPR013740">
    <property type="entry name" value="Redoxin"/>
</dbReference>
<dbReference type="EMBL" id="KN847989">
    <property type="protein sequence ID" value="KIR45424.1"/>
    <property type="molecule type" value="Genomic_DNA"/>
</dbReference>
<dbReference type="InterPro" id="IPR036249">
    <property type="entry name" value="Thioredoxin-like_sf"/>
</dbReference>
<dbReference type="GO" id="GO:0008379">
    <property type="term" value="F:thioredoxin peroxidase activity"/>
    <property type="evidence" value="ECO:0007669"/>
    <property type="project" value="InterPro"/>
</dbReference>
<dbReference type="GO" id="GO:0045454">
    <property type="term" value="P:cell redox homeostasis"/>
    <property type="evidence" value="ECO:0007669"/>
    <property type="project" value="TreeGrafter"/>
</dbReference>
<evidence type="ECO:0000259" key="8">
    <source>
        <dbReference type="PROSITE" id="PS51352"/>
    </source>
</evidence>
<dbReference type="AlphaFoldDB" id="A0A0D0VFZ0"/>
<dbReference type="GO" id="GO:0034599">
    <property type="term" value="P:cellular response to oxidative stress"/>
    <property type="evidence" value="ECO:0007669"/>
    <property type="project" value="InterPro"/>
</dbReference>
<evidence type="ECO:0000256" key="3">
    <source>
        <dbReference type="ARBA" id="ARBA00022862"/>
    </source>
</evidence>
<keyword evidence="5 7" id="KW-0676">Redox-active center</keyword>
<evidence type="ECO:0000256" key="1">
    <source>
        <dbReference type="ARBA" id="ARBA00010505"/>
    </source>
</evidence>
<keyword evidence="3 7" id="KW-0049">Antioxidant</keyword>
<accession>A0A0D0VFZ0</accession>
<dbReference type="GO" id="GO:0005777">
    <property type="term" value="C:peroxisome"/>
    <property type="evidence" value="ECO:0007669"/>
    <property type="project" value="TreeGrafter"/>
</dbReference>
<dbReference type="GO" id="GO:0005739">
    <property type="term" value="C:mitochondrion"/>
    <property type="evidence" value="ECO:0007669"/>
    <property type="project" value="TreeGrafter"/>
</dbReference>
<dbReference type="InterPro" id="IPR037944">
    <property type="entry name" value="PRX5-like"/>
</dbReference>
<dbReference type="Gene3D" id="3.40.30.10">
    <property type="entry name" value="Glutaredoxin"/>
    <property type="match status" value="1"/>
</dbReference>
<proteinExistence type="inferred from homology"/>
<evidence type="ECO:0000256" key="7">
    <source>
        <dbReference type="RuleBase" id="RU366011"/>
    </source>
</evidence>
<sequence>MSLRTGITTARAIPARAIATRSIMTLRRVTVPQASPKGYRQSSILQETAKTAHSAFANLAAASPIKKGDKMPDVEIKIDGVEGKLNLGTEKGKNVVVLVPGAFSGVCSSQVPSYITSYSDFKAKGVNNVYVVAVNDIFVVNAWKDKMLGELGSGKGEGVKFAADDTAALASALGLTFDAQPVFGGPRLKRGVLVVNDGVVEYVGVEDSPGDITVSAADKVIKQL</sequence>
<dbReference type="PANTHER" id="PTHR10430:SF39">
    <property type="entry name" value="PEROXISOMAL MEMBRANE ASSOCIATED PROTEIN 20"/>
    <property type="match status" value="1"/>
</dbReference>
<keyword evidence="4 7" id="KW-0560">Oxidoreductase</keyword>
<evidence type="ECO:0000256" key="4">
    <source>
        <dbReference type="ARBA" id="ARBA00023002"/>
    </source>
</evidence>
<dbReference type="GO" id="GO:0042744">
    <property type="term" value="P:hydrogen peroxide catabolic process"/>
    <property type="evidence" value="ECO:0007669"/>
    <property type="project" value="TreeGrafter"/>
</dbReference>
<dbReference type="SUPFAM" id="SSF52833">
    <property type="entry name" value="Thioredoxin-like"/>
    <property type="match status" value="1"/>
</dbReference>
<dbReference type="InterPro" id="IPR013766">
    <property type="entry name" value="Thioredoxin_domain"/>
</dbReference>
<dbReference type="CDD" id="cd03013">
    <property type="entry name" value="PRX5_like"/>
    <property type="match status" value="1"/>
</dbReference>
<comment type="function">
    <text evidence="7">Thiol-specific peroxidase that catalyzes the reduction of hydrogen peroxide and organic hydroperoxides to water and alcohols, respectively. Plays a role in cell protection against oxidative stress by detoxifying peroxides.</text>
</comment>
<dbReference type="HOGENOM" id="CLU_072440_3_1_1"/>
<dbReference type="GO" id="GO:0005829">
    <property type="term" value="C:cytosol"/>
    <property type="evidence" value="ECO:0007669"/>
    <property type="project" value="TreeGrafter"/>
</dbReference>
<gene>
    <name evidence="9" type="ORF">I312_05473</name>
</gene>
<dbReference type="PROSITE" id="PS51352">
    <property type="entry name" value="THIOREDOXIN_2"/>
    <property type="match status" value="1"/>
</dbReference>
<dbReference type="FunFam" id="3.40.30.10:FF:000159">
    <property type="entry name" value="Peroxiredoxin"/>
    <property type="match status" value="1"/>
</dbReference>
<dbReference type="Pfam" id="PF08534">
    <property type="entry name" value="Redoxin"/>
    <property type="match status" value="1"/>
</dbReference>
<evidence type="ECO:0000256" key="2">
    <source>
        <dbReference type="ARBA" id="ARBA00022559"/>
    </source>
</evidence>
<feature type="active site" description="Cysteine sulfenic acid (-SOH) intermediate" evidence="6">
    <location>
        <position position="107"/>
    </location>
</feature>
<name>A0A0D0VFZ0_CRYGA</name>
<evidence type="ECO:0000313" key="9">
    <source>
        <dbReference type="EMBL" id="KIR45424.1"/>
    </source>
</evidence>
<dbReference type="OrthoDB" id="1882547at2759"/>
<comment type="similarity">
    <text evidence="1 7">Belongs to the peroxiredoxin family. Prx5 subfamily.</text>
</comment>
<organism evidence="9">
    <name type="scientific">Cryptococcus bacillisporus CA1280</name>
    <dbReference type="NCBI Taxonomy" id="1296109"/>
    <lineage>
        <taxon>Eukaryota</taxon>
        <taxon>Fungi</taxon>
        <taxon>Dikarya</taxon>
        <taxon>Basidiomycota</taxon>
        <taxon>Agaricomycotina</taxon>
        <taxon>Tremellomycetes</taxon>
        <taxon>Tremellales</taxon>
        <taxon>Cryptococcaceae</taxon>
        <taxon>Cryptococcus</taxon>
        <taxon>Cryptococcus gattii species complex</taxon>
    </lineage>
</organism>
<reference evidence="9" key="1">
    <citation type="submission" date="2015-01" db="EMBL/GenBank/DDBJ databases">
        <title>The Genome Sequence of Cryptococcus gattii CA1280.</title>
        <authorList>
            <consortium name="The Broad Institute Genomics Platform"/>
            <person name="Cuomo C."/>
            <person name="Litvintseva A."/>
            <person name="Chen Y."/>
            <person name="Heitman J."/>
            <person name="Sun S."/>
            <person name="Springer D."/>
            <person name="Dromer F."/>
            <person name="Young S."/>
            <person name="Zeng Q."/>
            <person name="Gargeya S."/>
            <person name="Abouelleil A."/>
            <person name="Alvarado L."/>
            <person name="Chapman S.B."/>
            <person name="Gainer-Dewar J."/>
            <person name="Goldberg J."/>
            <person name="Griggs A."/>
            <person name="Gujja S."/>
            <person name="Hansen M."/>
            <person name="Howarth C."/>
            <person name="Imamovic A."/>
            <person name="Larimer J."/>
            <person name="Murphy C."/>
            <person name="Naylor J."/>
            <person name="Pearson M."/>
            <person name="Priest M."/>
            <person name="Roberts A."/>
            <person name="Saif S."/>
            <person name="Shea T."/>
            <person name="Sykes S."/>
            <person name="Wortman J."/>
            <person name="Nusbaum C."/>
            <person name="Birren B."/>
        </authorList>
    </citation>
    <scope>NUCLEOTIDE SEQUENCE [LARGE SCALE GENOMIC DNA]</scope>
    <source>
        <strain evidence="9">CA1280</strain>
    </source>
</reference>
<evidence type="ECO:0000256" key="5">
    <source>
        <dbReference type="ARBA" id="ARBA00023284"/>
    </source>
</evidence>
<keyword evidence="2 7" id="KW-0575">Peroxidase</keyword>
<dbReference type="PANTHER" id="PTHR10430">
    <property type="entry name" value="PEROXIREDOXIN"/>
    <property type="match status" value="1"/>
</dbReference>
<evidence type="ECO:0000256" key="6">
    <source>
        <dbReference type="PIRSR" id="PIRSR637944-1"/>
    </source>
</evidence>